<evidence type="ECO:0000256" key="2">
    <source>
        <dbReference type="ARBA" id="ARBA00022574"/>
    </source>
</evidence>
<gene>
    <name evidence="5" type="ORF">BLNAU_382</name>
</gene>
<dbReference type="Proteomes" id="UP001281761">
    <property type="component" value="Unassembled WGS sequence"/>
</dbReference>
<protein>
    <submittedName>
        <fullName evidence="5">Uncharacterized protein</fullName>
    </submittedName>
</protein>
<dbReference type="SUPFAM" id="SSF50978">
    <property type="entry name" value="WD40 repeat-like"/>
    <property type="match status" value="1"/>
</dbReference>
<comment type="caution">
    <text evidence="5">The sequence shown here is derived from an EMBL/GenBank/DDBJ whole genome shotgun (WGS) entry which is preliminary data.</text>
</comment>
<dbReference type="PANTHER" id="PTHR44019:SF20">
    <property type="entry name" value="WD REPEAT-CONTAINING PROTEIN 55"/>
    <property type="match status" value="1"/>
</dbReference>
<dbReference type="SMART" id="SM00320">
    <property type="entry name" value="WD40"/>
    <property type="match status" value="4"/>
</dbReference>
<dbReference type="PANTHER" id="PTHR44019">
    <property type="entry name" value="WD REPEAT-CONTAINING PROTEIN 55"/>
    <property type="match status" value="1"/>
</dbReference>
<feature type="compositionally biased region" description="Basic residues" evidence="4">
    <location>
        <begin position="425"/>
        <end position="434"/>
    </location>
</feature>
<evidence type="ECO:0000256" key="3">
    <source>
        <dbReference type="ARBA" id="ARBA00022737"/>
    </source>
</evidence>
<accession>A0ABQ9YL35</accession>
<dbReference type="InterPro" id="IPR036322">
    <property type="entry name" value="WD40_repeat_dom_sf"/>
</dbReference>
<evidence type="ECO:0000256" key="1">
    <source>
        <dbReference type="ARBA" id="ARBA00007625"/>
    </source>
</evidence>
<dbReference type="EMBL" id="JARBJD010000002">
    <property type="protein sequence ID" value="KAK2964466.1"/>
    <property type="molecule type" value="Genomic_DNA"/>
</dbReference>
<evidence type="ECO:0000256" key="4">
    <source>
        <dbReference type="SAM" id="MobiDB-lite"/>
    </source>
</evidence>
<feature type="region of interest" description="Disordered" evidence="4">
    <location>
        <begin position="354"/>
        <end position="448"/>
    </location>
</feature>
<dbReference type="InterPro" id="IPR001680">
    <property type="entry name" value="WD40_rpt"/>
</dbReference>
<name>A0ABQ9YL35_9EUKA</name>
<evidence type="ECO:0000313" key="5">
    <source>
        <dbReference type="EMBL" id="KAK2964466.1"/>
    </source>
</evidence>
<organism evidence="5 6">
    <name type="scientific">Blattamonas nauphoetae</name>
    <dbReference type="NCBI Taxonomy" id="2049346"/>
    <lineage>
        <taxon>Eukaryota</taxon>
        <taxon>Metamonada</taxon>
        <taxon>Preaxostyla</taxon>
        <taxon>Oxymonadida</taxon>
        <taxon>Blattamonas</taxon>
    </lineage>
</organism>
<feature type="compositionally biased region" description="Acidic residues" evidence="4">
    <location>
        <begin position="362"/>
        <end position="371"/>
    </location>
</feature>
<feature type="compositionally biased region" description="Polar residues" evidence="4">
    <location>
        <begin position="412"/>
        <end position="424"/>
    </location>
</feature>
<dbReference type="InterPro" id="IPR015943">
    <property type="entry name" value="WD40/YVTN_repeat-like_dom_sf"/>
</dbReference>
<keyword evidence="6" id="KW-1185">Reference proteome</keyword>
<dbReference type="InterPro" id="IPR050505">
    <property type="entry name" value="WDR55/POC1"/>
</dbReference>
<keyword evidence="2" id="KW-0853">WD repeat</keyword>
<feature type="compositionally biased region" description="Acidic residues" evidence="4">
    <location>
        <begin position="386"/>
        <end position="400"/>
    </location>
</feature>
<dbReference type="Gene3D" id="2.130.10.10">
    <property type="entry name" value="YVTN repeat-like/Quinoprotein amine dehydrogenase"/>
    <property type="match status" value="1"/>
</dbReference>
<feature type="compositionally biased region" description="Low complexity" evidence="4">
    <location>
        <begin position="372"/>
        <end position="385"/>
    </location>
</feature>
<reference evidence="5 6" key="1">
    <citation type="journal article" date="2022" name="bioRxiv">
        <title>Genomics of Preaxostyla Flagellates Illuminates Evolutionary Transitions and the Path Towards Mitochondrial Loss.</title>
        <authorList>
            <person name="Novak L.V.F."/>
            <person name="Treitli S.C."/>
            <person name="Pyrih J."/>
            <person name="Halakuc P."/>
            <person name="Pipaliya S.V."/>
            <person name="Vacek V."/>
            <person name="Brzon O."/>
            <person name="Soukal P."/>
            <person name="Eme L."/>
            <person name="Dacks J.B."/>
            <person name="Karnkowska A."/>
            <person name="Elias M."/>
            <person name="Hampl V."/>
        </authorList>
    </citation>
    <scope>NUCLEOTIDE SEQUENCE [LARGE SCALE GENOMIC DNA]</scope>
    <source>
        <strain evidence="5">NAU3</strain>
        <tissue evidence="5">Gut</tissue>
    </source>
</reference>
<proteinExistence type="inferred from homology"/>
<dbReference type="Pfam" id="PF00400">
    <property type="entry name" value="WD40"/>
    <property type="match status" value="1"/>
</dbReference>
<sequence length="448" mass="49654">MSQTARRKNKQVNSLSFESEIVDFSYCSESSESLVSMMDGTVAIFDRNLSTRNIPHFVDSCLYPSEHTIRFSKYLQDHHSVLVGGSGKQSYIIDSREGLSKSDDPDNEHSINAQLTFSHEEGLSVALLLGENHIAFGGEDGMISIWDTRMAKASFRKKDRTHEEYITSISVSPSGSRLAFTSEDGCFSIINTKTLEHSHFITCSQDLEAGLTSSVFFHHARTSAVTFEKSDIEWEPSLCLCLGNTPLESLLFFRDGEYGSTPFTTVKHSRSKTHPSAANVLVRWNDEIILSGGTDGAIRAMTLFPYEELLFVGDHKGGMDGCQGIEISPDRSEIASYALTKKLKFWSTKALLESEPSASDMSDSEDEESESLENSSNSLGDSSDSVSEEMTSDSEEDSDESPSPPPQKQKRTVSGSYSQRTQQVKPRKNRKGKAQKGVSKMQRFLSQL</sequence>
<evidence type="ECO:0000313" key="6">
    <source>
        <dbReference type="Proteomes" id="UP001281761"/>
    </source>
</evidence>
<comment type="similarity">
    <text evidence="1">Belongs to the WD repeat WDR55 family.</text>
</comment>
<keyword evidence="3" id="KW-0677">Repeat</keyword>